<feature type="compositionally biased region" description="Acidic residues" evidence="3">
    <location>
        <begin position="677"/>
        <end position="693"/>
    </location>
</feature>
<evidence type="ECO:0000256" key="1">
    <source>
        <dbReference type="PROSITE-ProRule" id="PRU00042"/>
    </source>
</evidence>
<feature type="region of interest" description="Disordered" evidence="3">
    <location>
        <begin position="1"/>
        <end position="99"/>
    </location>
</feature>
<evidence type="ECO:0000259" key="4">
    <source>
        <dbReference type="PROSITE" id="PS50157"/>
    </source>
</evidence>
<feature type="region of interest" description="Disordered" evidence="3">
    <location>
        <begin position="385"/>
        <end position="418"/>
    </location>
</feature>
<dbReference type="SMART" id="SM00355">
    <property type="entry name" value="ZnF_C2H2"/>
    <property type="match status" value="2"/>
</dbReference>
<evidence type="ECO:0000256" key="2">
    <source>
        <dbReference type="SAM" id="Coils"/>
    </source>
</evidence>
<dbReference type="Proteomes" id="UP000186583">
    <property type="component" value="Unassembled WGS sequence"/>
</dbReference>
<comment type="caution">
    <text evidence="5">The sequence shown here is derived from an EMBL/GenBank/DDBJ whole genome shotgun (WGS) entry which is preliminary data.</text>
</comment>
<evidence type="ECO:0000256" key="3">
    <source>
        <dbReference type="SAM" id="MobiDB-lite"/>
    </source>
</evidence>
<proteinExistence type="predicted"/>
<reference evidence="5 6" key="1">
    <citation type="submission" date="2016-11" db="EMBL/GenBank/DDBJ databases">
        <title>Draft Genome Assembly of Colletotrichum chlorophyti a pathogen of herbaceous plants.</title>
        <authorList>
            <person name="Gan P."/>
            <person name="Narusaka M."/>
            <person name="Tsushima A."/>
            <person name="Narusaka Y."/>
            <person name="Takano Y."/>
            <person name="Shirasu K."/>
        </authorList>
    </citation>
    <scope>NUCLEOTIDE SEQUENCE [LARGE SCALE GENOMIC DNA]</scope>
    <source>
        <strain evidence="5 6">NTL11</strain>
    </source>
</reference>
<feature type="coiled-coil region" evidence="2">
    <location>
        <begin position="455"/>
        <end position="502"/>
    </location>
</feature>
<feature type="compositionally biased region" description="Basic and acidic residues" evidence="3">
    <location>
        <begin position="523"/>
        <end position="533"/>
    </location>
</feature>
<keyword evidence="1" id="KW-0862">Zinc</keyword>
<dbReference type="PROSITE" id="PS00028">
    <property type="entry name" value="ZINC_FINGER_C2H2_1"/>
    <property type="match status" value="1"/>
</dbReference>
<keyword evidence="1" id="KW-0479">Metal-binding</keyword>
<keyword evidence="2" id="KW-0175">Coiled coil</keyword>
<feature type="compositionally biased region" description="Basic and acidic residues" evidence="3">
    <location>
        <begin position="666"/>
        <end position="676"/>
    </location>
</feature>
<feature type="region of interest" description="Disordered" evidence="3">
    <location>
        <begin position="582"/>
        <end position="693"/>
    </location>
</feature>
<feature type="compositionally biased region" description="Low complexity" evidence="3">
    <location>
        <begin position="408"/>
        <end position="418"/>
    </location>
</feature>
<dbReference type="InterPro" id="IPR013087">
    <property type="entry name" value="Znf_C2H2_type"/>
</dbReference>
<evidence type="ECO:0000313" key="5">
    <source>
        <dbReference type="EMBL" id="OLN88061.1"/>
    </source>
</evidence>
<accession>A0A1Q8RUL6</accession>
<dbReference type="InterPro" id="IPR036236">
    <property type="entry name" value="Znf_C2H2_sf"/>
</dbReference>
<feature type="compositionally biased region" description="Low complexity" evidence="3">
    <location>
        <begin position="41"/>
        <end position="57"/>
    </location>
</feature>
<protein>
    <recommendedName>
        <fullName evidence="4">C2H2-type domain-containing protein</fullName>
    </recommendedName>
</protein>
<dbReference type="OrthoDB" id="37886at2759"/>
<name>A0A1Q8RUL6_9PEZI</name>
<dbReference type="SUPFAM" id="SSF57667">
    <property type="entry name" value="beta-beta-alpha zinc fingers"/>
    <property type="match status" value="1"/>
</dbReference>
<sequence length="693" mass="74849">MASPMVQQQPLPNGAGYPVLTHTDVHDVGSQPGSARHSTAHHSTSASPAPSANHPNSIGTGHTGTGTQSPSVVSSSNQQGPSTPKQMPVPLPVPVPGDQRVATDVTEEPAENPEDSSLYSPICGVKTAVKWIKFEEDYQKMCALFRDADADAVRRAVRDNHAVCLLGSHYHTAFVMNVTMHKADGSILRRAFQDFGSRIIAETKHDIVDQLTTSDLDQLADRILSKASSSFLDKALVARLPTIEARRLVNALARAERLGYDAGDIIENEHVIPSVPGIATPQTYSGSQAAPNFTPGVGGQSVATPDHPSHPRCQSCQRTFPAVSAYNYHLKKHVCTKPVVRGLGGETFICPHCSMSFTGAAGLQYHMLKKVCGDFGEVDKNNITATPATARLNPPTKRPAPVSSHNDTTPTRSPRRTSNFWTVVDINGTACLVDGNGQPVPRTLPLGFPQPKDMKHLTTQQVEALRGELEFAEEQFRRKIEAQKAEGQSEEVLRKLTTLRNSYACKQSTIRKRFGIKLRQRRGREEMESERIRLGIPDGVSRQTPTSDQHADKRARLGDEGHAAAAQAYQETPTKRVAVADMGNGLTGSNATAATEDPTRHMTQAPSLSQSDADRQPSSSYQQGNYRIQVHEPSPSKQIASSAPNEAPNDGTPSQTPGDTSTSNDMPRRIGERTAADDSDSESEPESSTDDGV</sequence>
<keyword evidence="1" id="KW-0863">Zinc-finger</keyword>
<dbReference type="GO" id="GO:0008270">
    <property type="term" value="F:zinc ion binding"/>
    <property type="evidence" value="ECO:0007669"/>
    <property type="project" value="UniProtKB-KW"/>
</dbReference>
<keyword evidence="6" id="KW-1185">Reference proteome</keyword>
<dbReference type="EMBL" id="MPGH01000088">
    <property type="protein sequence ID" value="OLN88061.1"/>
    <property type="molecule type" value="Genomic_DNA"/>
</dbReference>
<dbReference type="PROSITE" id="PS50157">
    <property type="entry name" value="ZINC_FINGER_C2H2_2"/>
    <property type="match status" value="1"/>
</dbReference>
<organism evidence="5 6">
    <name type="scientific">Colletotrichum chlorophyti</name>
    <dbReference type="NCBI Taxonomy" id="708187"/>
    <lineage>
        <taxon>Eukaryota</taxon>
        <taxon>Fungi</taxon>
        <taxon>Dikarya</taxon>
        <taxon>Ascomycota</taxon>
        <taxon>Pezizomycotina</taxon>
        <taxon>Sordariomycetes</taxon>
        <taxon>Hypocreomycetidae</taxon>
        <taxon>Glomerellales</taxon>
        <taxon>Glomerellaceae</taxon>
        <taxon>Colletotrichum</taxon>
    </lineage>
</organism>
<feature type="compositionally biased region" description="Polar residues" evidence="3">
    <location>
        <begin position="601"/>
        <end position="626"/>
    </location>
</feature>
<feature type="domain" description="C2H2-type" evidence="4">
    <location>
        <begin position="311"/>
        <end position="338"/>
    </location>
</feature>
<feature type="compositionally biased region" description="Polar residues" evidence="3">
    <location>
        <begin position="651"/>
        <end position="665"/>
    </location>
</feature>
<evidence type="ECO:0000313" key="6">
    <source>
        <dbReference type="Proteomes" id="UP000186583"/>
    </source>
</evidence>
<feature type="region of interest" description="Disordered" evidence="3">
    <location>
        <begin position="520"/>
        <end position="556"/>
    </location>
</feature>
<dbReference type="STRING" id="708187.A0A1Q8RUL6"/>
<feature type="compositionally biased region" description="Polar residues" evidence="3">
    <location>
        <begin position="1"/>
        <end position="11"/>
    </location>
</feature>
<feature type="compositionally biased region" description="Polar residues" evidence="3">
    <location>
        <begin position="635"/>
        <end position="644"/>
    </location>
</feature>
<dbReference type="Gene3D" id="3.30.160.60">
    <property type="entry name" value="Classic Zinc Finger"/>
    <property type="match status" value="1"/>
</dbReference>
<feature type="compositionally biased region" description="Low complexity" evidence="3">
    <location>
        <begin position="65"/>
        <end position="82"/>
    </location>
</feature>
<dbReference type="AlphaFoldDB" id="A0A1Q8RUL6"/>
<gene>
    <name evidence="5" type="ORF">CCHL11_00213</name>
</gene>